<dbReference type="RefSeq" id="WP_382372578.1">
    <property type="nucleotide sequence ID" value="NZ_JBHRZI010000011.1"/>
</dbReference>
<comment type="caution">
    <text evidence="1">The sequence shown here is derived from an EMBL/GenBank/DDBJ whole genome shotgun (WGS) entry which is preliminary data.</text>
</comment>
<accession>A0ABV8BUG0</accession>
<evidence type="ECO:0000313" key="1">
    <source>
        <dbReference type="EMBL" id="MFC3892754.1"/>
    </source>
</evidence>
<reference evidence="2" key="1">
    <citation type="journal article" date="2019" name="Int. J. Syst. Evol. Microbiol.">
        <title>The Global Catalogue of Microorganisms (GCM) 10K type strain sequencing project: providing services to taxonomists for standard genome sequencing and annotation.</title>
        <authorList>
            <consortium name="The Broad Institute Genomics Platform"/>
            <consortium name="The Broad Institute Genome Sequencing Center for Infectious Disease"/>
            <person name="Wu L."/>
            <person name="Ma J."/>
        </authorList>
    </citation>
    <scope>NUCLEOTIDE SEQUENCE [LARGE SCALE GENOMIC DNA]</scope>
    <source>
        <strain evidence="2">CGMCC 4.7405</strain>
    </source>
</reference>
<name>A0ABV8BUG0_9PSEU</name>
<dbReference type="InterPro" id="IPR000415">
    <property type="entry name" value="Nitroreductase-like"/>
</dbReference>
<sequence>MRTSVRTPDAETVEEVLKLAARAPSFGIVPPWRWRSGNECLELLTTRTDQTSLLACGAVLHHVRVALSAMGWDCHVLRSPGPDGQVASVHPRWELDPFSCEVASAAAISLRRADPRPFLADEVPDSALTWLLHAARAESCDLELIARRNGVLVRLIGHDPLRLGEAVSSVLLASTVWGLASQALLHEGEVLVRVGWQSPNAEPLPQSAR</sequence>
<proteinExistence type="predicted"/>
<dbReference type="SUPFAM" id="SSF55469">
    <property type="entry name" value="FMN-dependent nitroreductase-like"/>
    <property type="match status" value="1"/>
</dbReference>
<dbReference type="EMBL" id="JBHRZI010000011">
    <property type="protein sequence ID" value="MFC3892754.1"/>
    <property type="molecule type" value="Genomic_DNA"/>
</dbReference>
<evidence type="ECO:0008006" key="3">
    <source>
        <dbReference type="Google" id="ProtNLM"/>
    </source>
</evidence>
<evidence type="ECO:0000313" key="2">
    <source>
        <dbReference type="Proteomes" id="UP001595690"/>
    </source>
</evidence>
<dbReference type="Proteomes" id="UP001595690">
    <property type="component" value="Unassembled WGS sequence"/>
</dbReference>
<gene>
    <name evidence="1" type="ORF">ACFOWZ_14840</name>
</gene>
<organism evidence="1 2">
    <name type="scientific">Lentzea rhizosphaerae</name>
    <dbReference type="NCBI Taxonomy" id="2041025"/>
    <lineage>
        <taxon>Bacteria</taxon>
        <taxon>Bacillati</taxon>
        <taxon>Actinomycetota</taxon>
        <taxon>Actinomycetes</taxon>
        <taxon>Pseudonocardiales</taxon>
        <taxon>Pseudonocardiaceae</taxon>
        <taxon>Lentzea</taxon>
    </lineage>
</organism>
<keyword evidence="2" id="KW-1185">Reference proteome</keyword>
<protein>
    <recommendedName>
        <fullName evidence="3">Maleylpyruvate isomerase</fullName>
    </recommendedName>
</protein>